<accession>A0A820ZE29</accession>
<sequence>MNLNDYIEYYENFERSKIYNVLSLEISNTKLGEQVVTPKIVRDISWATIGVWPIKKPDDEEIDSNEILKKSTWPLQTPLLKKKRRPVSSTDTDQSEDEQ</sequence>
<reference evidence="3" key="1">
    <citation type="submission" date="2021-02" db="EMBL/GenBank/DDBJ databases">
        <authorList>
            <person name="Nowell W R."/>
        </authorList>
    </citation>
    <scope>NUCLEOTIDE SEQUENCE</scope>
</reference>
<dbReference type="InterPro" id="IPR050690">
    <property type="entry name" value="JHDM1_Histone_Demethylase"/>
</dbReference>
<feature type="non-terminal residue" evidence="3">
    <location>
        <position position="99"/>
    </location>
</feature>
<proteinExistence type="predicted"/>
<organism evidence="3 5">
    <name type="scientific">Rotaria magnacalcarata</name>
    <dbReference type="NCBI Taxonomy" id="392030"/>
    <lineage>
        <taxon>Eukaryota</taxon>
        <taxon>Metazoa</taxon>
        <taxon>Spiralia</taxon>
        <taxon>Gnathifera</taxon>
        <taxon>Rotifera</taxon>
        <taxon>Eurotatoria</taxon>
        <taxon>Bdelloidea</taxon>
        <taxon>Philodinida</taxon>
        <taxon>Philodinidae</taxon>
        <taxon>Rotaria</taxon>
    </lineage>
</organism>
<name>A0A820ZE29_9BILA</name>
<evidence type="ECO:0000313" key="4">
    <source>
        <dbReference type="EMBL" id="CAF4556067.1"/>
    </source>
</evidence>
<evidence type="ECO:0000256" key="2">
    <source>
        <dbReference type="SAM" id="MobiDB-lite"/>
    </source>
</evidence>
<feature type="region of interest" description="Disordered" evidence="2">
    <location>
        <begin position="79"/>
        <end position="99"/>
    </location>
</feature>
<dbReference type="Gene3D" id="2.60.120.650">
    <property type="entry name" value="Cupin"/>
    <property type="match status" value="1"/>
</dbReference>
<dbReference type="EMBL" id="CAJOBG010062146">
    <property type="protein sequence ID" value="CAF4556051.1"/>
    <property type="molecule type" value="Genomic_DNA"/>
</dbReference>
<protein>
    <submittedName>
        <fullName evidence="3">Uncharacterized protein</fullName>
    </submittedName>
</protein>
<comment type="caution">
    <text evidence="3">The sequence shown here is derived from an EMBL/GenBank/DDBJ whole genome shotgun (WGS) entry which is preliminary data.</text>
</comment>
<dbReference type="Proteomes" id="UP000663866">
    <property type="component" value="Unassembled WGS sequence"/>
</dbReference>
<gene>
    <name evidence="3" type="ORF">OVN521_LOCUS43440</name>
    <name evidence="4" type="ORF">OVN521_LOCUS43441</name>
</gene>
<dbReference type="EMBL" id="CAJOBG010062147">
    <property type="protein sequence ID" value="CAF4556067.1"/>
    <property type="molecule type" value="Genomic_DNA"/>
</dbReference>
<evidence type="ECO:0000313" key="5">
    <source>
        <dbReference type="Proteomes" id="UP000663866"/>
    </source>
</evidence>
<keyword evidence="5" id="KW-1185">Reference proteome</keyword>
<keyword evidence="1" id="KW-0479">Metal-binding</keyword>
<dbReference type="GO" id="GO:0046872">
    <property type="term" value="F:metal ion binding"/>
    <property type="evidence" value="ECO:0007669"/>
    <property type="project" value="UniProtKB-KW"/>
</dbReference>
<evidence type="ECO:0000256" key="1">
    <source>
        <dbReference type="ARBA" id="ARBA00022723"/>
    </source>
</evidence>
<dbReference type="AlphaFoldDB" id="A0A820ZE29"/>
<dbReference type="PANTHER" id="PTHR23123">
    <property type="entry name" value="PHD/F-BOX CONTAINING PROTEIN"/>
    <property type="match status" value="1"/>
</dbReference>
<evidence type="ECO:0000313" key="3">
    <source>
        <dbReference type="EMBL" id="CAF4556051.1"/>
    </source>
</evidence>